<organism evidence="11">
    <name type="scientific">Chlorella variabilis</name>
    <name type="common">Green alga</name>
    <dbReference type="NCBI Taxonomy" id="554065"/>
    <lineage>
        <taxon>Eukaryota</taxon>
        <taxon>Viridiplantae</taxon>
        <taxon>Chlorophyta</taxon>
        <taxon>core chlorophytes</taxon>
        <taxon>Trebouxiophyceae</taxon>
        <taxon>Chlorellales</taxon>
        <taxon>Chlorellaceae</taxon>
        <taxon>Chlorella clade</taxon>
        <taxon>Chlorella</taxon>
    </lineage>
</organism>
<evidence type="ECO:0000256" key="5">
    <source>
        <dbReference type="ARBA" id="ARBA00022806"/>
    </source>
</evidence>
<evidence type="ECO:0000256" key="8">
    <source>
        <dbReference type="RuleBase" id="RU363048"/>
    </source>
</evidence>
<dbReference type="InterPro" id="IPR027238">
    <property type="entry name" value="RuvB-like"/>
</dbReference>
<dbReference type="FunCoup" id="E1ZJT4">
    <property type="interactions" value="1834"/>
</dbReference>
<evidence type="ECO:0000259" key="9">
    <source>
        <dbReference type="SMART" id="SM00382"/>
    </source>
</evidence>
<dbReference type="STRING" id="554065.E1ZJT4"/>
<dbReference type="AlphaFoldDB" id="E1ZJT4"/>
<dbReference type="InterPro" id="IPR027417">
    <property type="entry name" value="P-loop_NTPase"/>
</dbReference>
<keyword evidence="3 8" id="KW-0547">Nucleotide-binding</keyword>
<dbReference type="SMART" id="SM00382">
    <property type="entry name" value="AAA"/>
    <property type="match status" value="1"/>
</dbReference>
<dbReference type="SUPFAM" id="SSF52540">
    <property type="entry name" value="P-loop containing nucleoside triphosphate hydrolases"/>
    <property type="match status" value="1"/>
</dbReference>
<feature type="domain" description="AAA+ ATPase" evidence="9">
    <location>
        <begin position="66"/>
        <end position="330"/>
    </location>
</feature>
<dbReference type="PANTHER" id="PTHR11093">
    <property type="entry name" value="RUVB-RELATED REPTIN AND PONTIN"/>
    <property type="match status" value="1"/>
</dbReference>
<dbReference type="OrthoDB" id="10060499at2759"/>
<name>E1ZJT4_CHLVA</name>
<dbReference type="FunFam" id="3.40.50.300:FF:002221">
    <property type="entry name" value="RuvB-like 2"/>
    <property type="match status" value="2"/>
</dbReference>
<keyword evidence="6 8" id="KW-0067">ATP-binding</keyword>
<evidence type="ECO:0000313" key="11">
    <source>
        <dbReference type="Proteomes" id="UP000008141"/>
    </source>
</evidence>
<gene>
    <name evidence="10" type="ORF">CHLNCDRAFT_56242</name>
</gene>
<protein>
    <recommendedName>
        <fullName evidence="8">RuvB-like helicase</fullName>
        <ecNumber evidence="8">3.6.4.12</ecNumber>
    </recommendedName>
</protein>
<dbReference type="GO" id="GO:0005524">
    <property type="term" value="F:ATP binding"/>
    <property type="evidence" value="ECO:0007669"/>
    <property type="project" value="UniProtKB-KW"/>
</dbReference>
<dbReference type="InterPro" id="IPR042487">
    <property type="entry name" value="RuvBL1/2_DNA/RNA_bd_dom"/>
</dbReference>
<evidence type="ECO:0000256" key="4">
    <source>
        <dbReference type="ARBA" id="ARBA00022801"/>
    </source>
</evidence>
<accession>E1ZJT4</accession>
<dbReference type="Proteomes" id="UP000008141">
    <property type="component" value="Unassembled WGS sequence"/>
</dbReference>
<dbReference type="GO" id="GO:0003678">
    <property type="term" value="F:DNA helicase activity"/>
    <property type="evidence" value="ECO:0007669"/>
    <property type="project" value="UniProtKB-EC"/>
</dbReference>
<dbReference type="Gene3D" id="3.40.50.300">
    <property type="entry name" value="P-loop containing nucleotide triphosphate hydrolases"/>
    <property type="match status" value="1"/>
</dbReference>
<evidence type="ECO:0000256" key="6">
    <source>
        <dbReference type="ARBA" id="ARBA00022840"/>
    </source>
</evidence>
<dbReference type="EC" id="3.6.4.12" evidence="8"/>
<evidence type="ECO:0000256" key="1">
    <source>
        <dbReference type="ARBA" id="ARBA00004123"/>
    </source>
</evidence>
<dbReference type="InterPro" id="IPR041048">
    <property type="entry name" value="RuvB-like_C"/>
</dbReference>
<dbReference type="Gene3D" id="2.40.50.360">
    <property type="entry name" value="RuvB-like helicase, domain II"/>
    <property type="match status" value="1"/>
</dbReference>
<dbReference type="KEGG" id="cvr:CHLNCDRAFT_56242"/>
<evidence type="ECO:0000256" key="3">
    <source>
        <dbReference type="ARBA" id="ARBA00022741"/>
    </source>
</evidence>
<dbReference type="EMBL" id="GL433849">
    <property type="protein sequence ID" value="EFN54049.1"/>
    <property type="molecule type" value="Genomic_DNA"/>
</dbReference>
<keyword evidence="11" id="KW-1185">Reference proteome</keyword>
<reference evidence="10 11" key="1">
    <citation type="journal article" date="2010" name="Plant Cell">
        <title>The Chlorella variabilis NC64A genome reveals adaptation to photosymbiosis, coevolution with viruses, and cryptic sex.</title>
        <authorList>
            <person name="Blanc G."/>
            <person name="Duncan G."/>
            <person name="Agarkova I."/>
            <person name="Borodovsky M."/>
            <person name="Gurnon J."/>
            <person name="Kuo A."/>
            <person name="Lindquist E."/>
            <person name="Lucas S."/>
            <person name="Pangilinan J."/>
            <person name="Polle J."/>
            <person name="Salamov A."/>
            <person name="Terry A."/>
            <person name="Yamada T."/>
            <person name="Dunigan D.D."/>
            <person name="Grigoriev I.V."/>
            <person name="Claverie J.M."/>
            <person name="Van Etten J.L."/>
        </authorList>
    </citation>
    <scope>NUCLEOTIDE SEQUENCE [LARGE SCALE GENOMIC DNA]</scope>
    <source>
        <strain evidence="10 11">NC64A</strain>
    </source>
</reference>
<keyword evidence="5 8" id="KW-0347">Helicase</keyword>
<keyword evidence="8" id="KW-0804">Transcription</keyword>
<comment type="similarity">
    <text evidence="2 8">Belongs to the RuvB family.</text>
</comment>
<comment type="subcellular location">
    <subcellularLocation>
        <location evidence="1">Nucleus</location>
    </subcellularLocation>
</comment>
<dbReference type="GO" id="GO:0005634">
    <property type="term" value="C:nucleus"/>
    <property type="evidence" value="ECO:0007669"/>
    <property type="project" value="UniProtKB-SubCell"/>
</dbReference>
<keyword evidence="4 8" id="KW-0378">Hydrolase</keyword>
<evidence type="ECO:0000256" key="7">
    <source>
        <dbReference type="ARBA" id="ARBA00023242"/>
    </source>
</evidence>
<comment type="catalytic activity">
    <reaction evidence="8">
        <text>ATP + H2O = ADP + phosphate + H(+)</text>
        <dbReference type="Rhea" id="RHEA:13065"/>
        <dbReference type="ChEBI" id="CHEBI:15377"/>
        <dbReference type="ChEBI" id="CHEBI:15378"/>
        <dbReference type="ChEBI" id="CHEBI:30616"/>
        <dbReference type="ChEBI" id="CHEBI:43474"/>
        <dbReference type="ChEBI" id="CHEBI:456216"/>
        <dbReference type="EC" id="3.6.4.12"/>
    </reaction>
</comment>
<dbReference type="Gene3D" id="1.10.8.60">
    <property type="match status" value="1"/>
</dbReference>
<dbReference type="InterPro" id="IPR010339">
    <property type="entry name" value="TIP49_P-loop"/>
</dbReference>
<proteinExistence type="inferred from homology"/>
<keyword evidence="8" id="KW-0805">Transcription regulation</keyword>
<dbReference type="InterPro" id="IPR003593">
    <property type="entry name" value="AAA+_ATPase"/>
</dbReference>
<dbReference type="GO" id="GO:0016887">
    <property type="term" value="F:ATP hydrolysis activity"/>
    <property type="evidence" value="ECO:0007669"/>
    <property type="project" value="RHEA"/>
</dbReference>
<keyword evidence="7 8" id="KW-0539">Nucleus</keyword>
<dbReference type="Pfam" id="PF17856">
    <property type="entry name" value="TIP49_C"/>
    <property type="match status" value="1"/>
</dbReference>
<evidence type="ECO:0000313" key="10">
    <source>
        <dbReference type="EMBL" id="EFN54049.1"/>
    </source>
</evidence>
<evidence type="ECO:0000256" key="2">
    <source>
        <dbReference type="ARBA" id="ARBA00007519"/>
    </source>
</evidence>
<dbReference type="FunFam" id="1.10.8.60:FF:000010">
    <property type="entry name" value="RuvB-like helicase"/>
    <property type="match status" value="1"/>
</dbReference>
<dbReference type="OMA" id="IINTEPY"/>
<dbReference type="RefSeq" id="XP_005846151.1">
    <property type="nucleotide sequence ID" value="XM_005846089.1"/>
</dbReference>
<dbReference type="Pfam" id="PF06068">
    <property type="entry name" value="TIP49"/>
    <property type="match status" value="2"/>
</dbReference>
<dbReference type="GeneID" id="17353472"/>
<dbReference type="eggNOG" id="KOG2680">
    <property type="taxonomic scope" value="Eukaryota"/>
</dbReference>
<dbReference type="InParanoid" id="E1ZJT4"/>
<sequence>MAEVRVNASVSDLTRIERIGAHSHIRGLGLDDALEARAVSQGLVGQTSARKAAGVITQMIKEGKIAGRGVLLAGQPGTGKTAIAMGIAKSLGAETPFAMIAASEIFSMEMSKTEALTQAIGVKIKEETELIEGEVVEVEIDRPASGQMAKTVTAGDVVAIDKASGKVTKLGRSFARSRDYDAMGALGGLLSVWWGRAPPPKFVQCPDGELQKRREVVHVVSLHEIDVINSRQQGFLALFAGDTGEIRPEVREQIDGKVAEWREEGKAEIVPGVLFIDEVHMLDIECFSFLNRALESDMAPILVVATNRGITKIRGTAYRAPHGIPIDLLDRLLIINTQPYSEKEIRKILDIRTEEEDVEVADDAKDLLTKIGVETSLRYAIQLISAAALVAQKRKAAAVGVEDISRAYTLFLDVQRSEYAQEYMYNEAEGADGEQDGGAEMQQ</sequence>